<evidence type="ECO:0000313" key="3">
    <source>
        <dbReference type="Proteomes" id="UP000295604"/>
    </source>
</evidence>
<evidence type="ECO:0000313" key="2">
    <source>
        <dbReference type="EMBL" id="TEA21963.1"/>
    </source>
</evidence>
<feature type="compositionally biased region" description="Basic and acidic residues" evidence="1">
    <location>
        <begin position="249"/>
        <end position="269"/>
    </location>
</feature>
<feature type="region of interest" description="Disordered" evidence="1">
    <location>
        <begin position="55"/>
        <end position="112"/>
    </location>
</feature>
<evidence type="ECO:0000256" key="1">
    <source>
        <dbReference type="SAM" id="MobiDB-lite"/>
    </source>
</evidence>
<dbReference type="Gene3D" id="3.30.70.100">
    <property type="match status" value="2"/>
</dbReference>
<feature type="region of interest" description="Disordered" evidence="1">
    <location>
        <begin position="238"/>
        <end position="269"/>
    </location>
</feature>
<name>A0A4R8TT54_9PEZI</name>
<organism evidence="2 3">
    <name type="scientific">Colletotrichum sidae</name>
    <dbReference type="NCBI Taxonomy" id="1347389"/>
    <lineage>
        <taxon>Eukaryota</taxon>
        <taxon>Fungi</taxon>
        <taxon>Dikarya</taxon>
        <taxon>Ascomycota</taxon>
        <taxon>Pezizomycotina</taxon>
        <taxon>Sordariomycetes</taxon>
        <taxon>Hypocreomycetidae</taxon>
        <taxon>Glomerellales</taxon>
        <taxon>Glomerellaceae</taxon>
        <taxon>Colletotrichum</taxon>
        <taxon>Colletotrichum orbiculare species complex</taxon>
    </lineage>
</organism>
<gene>
    <name evidence="2" type="ORF">C8034_v006083</name>
</gene>
<dbReference type="Proteomes" id="UP000295604">
    <property type="component" value="Unassembled WGS sequence"/>
</dbReference>
<comment type="caution">
    <text evidence="2">The sequence shown here is derived from an EMBL/GenBank/DDBJ whole genome shotgun (WGS) entry which is preliminary data.</text>
</comment>
<protein>
    <recommendedName>
        <fullName evidence="4">ABM domain-containing protein</fullName>
    </recommendedName>
</protein>
<dbReference type="PANTHER" id="PTHR42052">
    <property type="entry name" value="ABM DOMAIN-CONTAINING PROTEIN"/>
    <property type="match status" value="1"/>
</dbReference>
<dbReference type="SUPFAM" id="SSF54909">
    <property type="entry name" value="Dimeric alpha+beta barrel"/>
    <property type="match status" value="1"/>
</dbReference>
<proteinExistence type="predicted"/>
<evidence type="ECO:0008006" key="4">
    <source>
        <dbReference type="Google" id="ProtNLM"/>
    </source>
</evidence>
<keyword evidence="3" id="KW-1185">Reference proteome</keyword>
<reference evidence="2 3" key="1">
    <citation type="submission" date="2018-11" db="EMBL/GenBank/DDBJ databases">
        <title>Genome sequence and assembly of Colletotrichum sidae.</title>
        <authorList>
            <person name="Gan P."/>
            <person name="Shirasu K."/>
        </authorList>
    </citation>
    <scope>NUCLEOTIDE SEQUENCE [LARGE SCALE GENOMIC DNA]</scope>
    <source>
        <strain evidence="2 3">CBS 518.97</strain>
    </source>
</reference>
<sequence>MELIAHAARLISHVSSVSAVGASGQRHTSGQRHRPAASQPRMVHNTLGRSDVQPELELSHPSHPSPARTEPRARGSPLILTPVNPLSRTRQQPSSTNKPARGPHSQSASPTVARLKMTVTELAILQFKEPLTEELKELLDYCQTVQDTWVLRQKPGLPPTRVARGTAILQQVEDPRKILLAAQWDSPQAHGEWIASPENQNVMAKLRPHIHVEGPASVLFFHIDTAIFTDAVAAEQSGTTEAGGQTAEAEDKVPAPTESKAEGKKKAEDAAPSLLTAPVLSVGRFGVRTARKDEFVKKYAEAKWVVEEHSKPYPVRGGWRIEKATEDLEEYIMYCGWSSVEQHKAIAEHEGFKEWAGIQEFVTGTDIWHYKRIM</sequence>
<dbReference type="InterPro" id="IPR011008">
    <property type="entry name" value="Dimeric_a/b-barrel"/>
</dbReference>
<feature type="region of interest" description="Disordered" evidence="1">
    <location>
        <begin position="18"/>
        <end position="43"/>
    </location>
</feature>
<dbReference type="AlphaFoldDB" id="A0A4R8TT54"/>
<dbReference type="PANTHER" id="PTHR42052:SF1">
    <property type="entry name" value="ABM DOMAIN-CONTAINING PROTEIN"/>
    <property type="match status" value="1"/>
</dbReference>
<dbReference type="EMBL" id="QAPF01000011">
    <property type="protein sequence ID" value="TEA21963.1"/>
    <property type="molecule type" value="Genomic_DNA"/>
</dbReference>
<feature type="compositionally biased region" description="Polar residues" evidence="1">
    <location>
        <begin position="84"/>
        <end position="110"/>
    </location>
</feature>
<accession>A0A4R8TT54</accession>